<name>A0A4Z0GKL7_9BACL</name>
<gene>
    <name evidence="1" type="ORF">E4665_16310</name>
</gene>
<organism evidence="1 2">
    <name type="scientific">Sporolactobacillus shoreae</name>
    <dbReference type="NCBI Taxonomy" id="1465501"/>
    <lineage>
        <taxon>Bacteria</taxon>
        <taxon>Bacillati</taxon>
        <taxon>Bacillota</taxon>
        <taxon>Bacilli</taxon>
        <taxon>Bacillales</taxon>
        <taxon>Sporolactobacillaceae</taxon>
        <taxon>Sporolactobacillus</taxon>
    </lineage>
</organism>
<dbReference type="InterPro" id="IPR021512">
    <property type="entry name" value="DUF3173"/>
</dbReference>
<dbReference type="RefSeq" id="WP_135349864.1">
    <property type="nucleotide sequence ID" value="NZ_SRJD01000028.1"/>
</dbReference>
<dbReference type="Proteomes" id="UP000298347">
    <property type="component" value="Unassembled WGS sequence"/>
</dbReference>
<dbReference type="Pfam" id="PF11372">
    <property type="entry name" value="DUF3173"/>
    <property type="match status" value="1"/>
</dbReference>
<accession>A0A4Z0GKL7</accession>
<dbReference type="OrthoDB" id="1915051at2"/>
<proteinExistence type="predicted"/>
<dbReference type="AlphaFoldDB" id="A0A4Z0GKL7"/>
<dbReference type="EMBL" id="SRJD01000028">
    <property type="protein sequence ID" value="TGA96246.1"/>
    <property type="molecule type" value="Genomic_DNA"/>
</dbReference>
<protein>
    <submittedName>
        <fullName evidence="1">DUF3173 domain-containing protein</fullName>
    </submittedName>
</protein>
<sequence length="61" mass="6735">MSNVISKETLIALGYPKSTAQGIIRQAKAIMVQKGYTLYNNKRLGRVPREVVEMIIGTKVG</sequence>
<evidence type="ECO:0000313" key="1">
    <source>
        <dbReference type="EMBL" id="TGA96246.1"/>
    </source>
</evidence>
<keyword evidence="2" id="KW-1185">Reference proteome</keyword>
<reference evidence="1 2" key="1">
    <citation type="journal article" date="2015" name="Int. J. Syst. Evol. Microbiol.">
        <title>Sporolactobacillus shoreae sp. nov. and Sporolactobacillus spathodeae sp. nov., two spore-forming lactic acid bacteria isolated from tree barks in Thailand.</title>
        <authorList>
            <person name="Thamacharoensuk T."/>
            <person name="Kitahara M."/>
            <person name="Ohkuma M."/>
            <person name="Thongchul N."/>
            <person name="Tanasupawat S."/>
        </authorList>
    </citation>
    <scope>NUCLEOTIDE SEQUENCE [LARGE SCALE GENOMIC DNA]</scope>
    <source>
        <strain evidence="1 2">BK92</strain>
    </source>
</reference>
<evidence type="ECO:0000313" key="2">
    <source>
        <dbReference type="Proteomes" id="UP000298347"/>
    </source>
</evidence>
<comment type="caution">
    <text evidence="1">The sequence shown here is derived from an EMBL/GenBank/DDBJ whole genome shotgun (WGS) entry which is preliminary data.</text>
</comment>